<dbReference type="Proteomes" id="UP000308197">
    <property type="component" value="Unassembled WGS sequence"/>
</dbReference>
<dbReference type="EMBL" id="ML211019">
    <property type="protein sequence ID" value="TFK91504.1"/>
    <property type="molecule type" value="Genomic_DNA"/>
</dbReference>
<comment type="similarity">
    <text evidence="1">Belongs to the metallo-dependent hydrolases superfamily. ACMSD family.</text>
</comment>
<evidence type="ECO:0000256" key="7">
    <source>
        <dbReference type="ARBA" id="ARBA00038889"/>
    </source>
</evidence>
<keyword evidence="11" id="KW-1185">Reference proteome</keyword>
<keyword evidence="2" id="KW-0479">Metal-binding</keyword>
<keyword evidence="4" id="KW-0862">Zinc</keyword>
<dbReference type="Gene3D" id="3.20.20.140">
    <property type="entry name" value="Metal-dependent hydrolases"/>
    <property type="match status" value="1"/>
</dbReference>
<dbReference type="PANTHER" id="PTHR21240">
    <property type="entry name" value="2-AMINO-3-CARBOXYLMUCONATE-6-SEMIALDEHYDE DECARBOXYLASE"/>
    <property type="match status" value="1"/>
</dbReference>
<dbReference type="GO" id="GO:0046872">
    <property type="term" value="F:metal ion binding"/>
    <property type="evidence" value="ECO:0007669"/>
    <property type="project" value="UniProtKB-KW"/>
</dbReference>
<evidence type="ECO:0000256" key="8">
    <source>
        <dbReference type="RuleBase" id="RU366045"/>
    </source>
</evidence>
<dbReference type="GO" id="GO:0019748">
    <property type="term" value="P:secondary metabolic process"/>
    <property type="evidence" value="ECO:0007669"/>
    <property type="project" value="TreeGrafter"/>
</dbReference>
<dbReference type="AlphaFoldDB" id="A0A5C3PP09"/>
<evidence type="ECO:0000256" key="1">
    <source>
        <dbReference type="ARBA" id="ARBA00005871"/>
    </source>
</evidence>
<gene>
    <name evidence="10" type="ORF">K466DRAFT_631682</name>
</gene>
<dbReference type="PANTHER" id="PTHR21240:SF29">
    <property type="entry name" value="AMIDOHYDROLASE-RELATED DOMAIN-CONTAINING PROTEIN"/>
    <property type="match status" value="1"/>
</dbReference>
<keyword evidence="10" id="KW-0378">Hydrolase</keyword>
<evidence type="ECO:0000256" key="2">
    <source>
        <dbReference type="ARBA" id="ARBA00022723"/>
    </source>
</evidence>
<accession>A0A5C3PP09</accession>
<feature type="domain" description="Amidohydrolase-related" evidence="9">
    <location>
        <begin position="16"/>
        <end position="315"/>
    </location>
</feature>
<reference evidence="10 11" key="1">
    <citation type="journal article" date="2019" name="Nat. Ecol. Evol.">
        <title>Megaphylogeny resolves global patterns of mushroom evolution.</title>
        <authorList>
            <person name="Varga T."/>
            <person name="Krizsan K."/>
            <person name="Foldi C."/>
            <person name="Dima B."/>
            <person name="Sanchez-Garcia M."/>
            <person name="Sanchez-Ramirez S."/>
            <person name="Szollosi G.J."/>
            <person name="Szarkandi J.G."/>
            <person name="Papp V."/>
            <person name="Albert L."/>
            <person name="Andreopoulos W."/>
            <person name="Angelini C."/>
            <person name="Antonin V."/>
            <person name="Barry K.W."/>
            <person name="Bougher N.L."/>
            <person name="Buchanan P."/>
            <person name="Buyck B."/>
            <person name="Bense V."/>
            <person name="Catcheside P."/>
            <person name="Chovatia M."/>
            <person name="Cooper J."/>
            <person name="Damon W."/>
            <person name="Desjardin D."/>
            <person name="Finy P."/>
            <person name="Geml J."/>
            <person name="Haridas S."/>
            <person name="Hughes K."/>
            <person name="Justo A."/>
            <person name="Karasinski D."/>
            <person name="Kautmanova I."/>
            <person name="Kiss B."/>
            <person name="Kocsube S."/>
            <person name="Kotiranta H."/>
            <person name="LaButti K.M."/>
            <person name="Lechner B.E."/>
            <person name="Liimatainen K."/>
            <person name="Lipzen A."/>
            <person name="Lukacs Z."/>
            <person name="Mihaltcheva S."/>
            <person name="Morgado L.N."/>
            <person name="Niskanen T."/>
            <person name="Noordeloos M.E."/>
            <person name="Ohm R.A."/>
            <person name="Ortiz-Santana B."/>
            <person name="Ovrebo C."/>
            <person name="Racz N."/>
            <person name="Riley R."/>
            <person name="Savchenko A."/>
            <person name="Shiryaev A."/>
            <person name="Soop K."/>
            <person name="Spirin V."/>
            <person name="Szebenyi C."/>
            <person name="Tomsovsky M."/>
            <person name="Tulloss R.E."/>
            <person name="Uehling J."/>
            <person name="Grigoriev I.V."/>
            <person name="Vagvolgyi C."/>
            <person name="Papp T."/>
            <person name="Martin F.M."/>
            <person name="Miettinen O."/>
            <person name="Hibbett D.S."/>
            <person name="Nagy L.G."/>
        </authorList>
    </citation>
    <scope>NUCLEOTIDE SEQUENCE [LARGE SCALE GENOMIC DNA]</scope>
    <source>
        <strain evidence="10 11">HHB13444</strain>
    </source>
</reference>
<evidence type="ECO:0000259" key="9">
    <source>
        <dbReference type="Pfam" id="PF04909"/>
    </source>
</evidence>
<dbReference type="InParanoid" id="A0A5C3PP09"/>
<dbReference type="Pfam" id="PF04909">
    <property type="entry name" value="Amidohydro_2"/>
    <property type="match status" value="1"/>
</dbReference>
<dbReference type="SUPFAM" id="SSF51556">
    <property type="entry name" value="Metallo-dependent hydrolases"/>
    <property type="match status" value="1"/>
</dbReference>
<comment type="catalytic activity">
    <reaction evidence="6">
        <text>6-methylsalicylate + H(+) = 3-methylphenol + CO2</text>
        <dbReference type="Rhea" id="RHEA:23112"/>
        <dbReference type="ChEBI" id="CHEBI:15378"/>
        <dbReference type="ChEBI" id="CHEBI:16526"/>
        <dbReference type="ChEBI" id="CHEBI:17231"/>
        <dbReference type="ChEBI" id="CHEBI:36658"/>
        <dbReference type="EC" id="4.1.1.52"/>
    </reaction>
    <physiologicalReaction direction="left-to-right" evidence="6">
        <dbReference type="Rhea" id="RHEA:23113"/>
    </physiologicalReaction>
</comment>
<sequence>MALGNTVAQAPRLKRIDVHHHNFPSNVGKLYEHSPLGYKLPEENLPWSLEKSLQAMDELGIDIAVLSLPDGWPIAGKANQRSAEICKQYPGRFGFFASLPDLRNTEDALTELAHALDDLHANGISLVSSYGYGAEAKYIGDDAFDPIWTELDRRGALVFLHGAQTPSSTPYPHPFLGIPVTEVPNETYKAAAHLVVTGKKRRYPNVKIILSHLGGSTVWLAPRVAVLSAYMGSSLTPEEIIEDFNTFYFDTALATNETTLTAAETFVGHDRVLFGTDYCAVTPSMAAWYKEQLEQFYADKPDRLQDIMSGNALKLMPELANMSS</sequence>
<evidence type="ECO:0000256" key="5">
    <source>
        <dbReference type="ARBA" id="ARBA00023239"/>
    </source>
</evidence>
<protein>
    <recommendedName>
        <fullName evidence="7">6-methylsalicylate decarboxylase</fullName>
        <ecNumber evidence="7">4.1.1.52</ecNumber>
    </recommendedName>
</protein>
<name>A0A5C3PP09_9APHY</name>
<dbReference type="InterPro" id="IPR032466">
    <property type="entry name" value="Metal_Hydrolase"/>
</dbReference>
<dbReference type="GO" id="GO:0005829">
    <property type="term" value="C:cytosol"/>
    <property type="evidence" value="ECO:0007669"/>
    <property type="project" value="TreeGrafter"/>
</dbReference>
<keyword evidence="5 8" id="KW-0456">Lyase</keyword>
<organism evidence="10 11">
    <name type="scientific">Polyporus arcularius HHB13444</name>
    <dbReference type="NCBI Taxonomy" id="1314778"/>
    <lineage>
        <taxon>Eukaryota</taxon>
        <taxon>Fungi</taxon>
        <taxon>Dikarya</taxon>
        <taxon>Basidiomycota</taxon>
        <taxon>Agaricomycotina</taxon>
        <taxon>Agaricomycetes</taxon>
        <taxon>Polyporales</taxon>
        <taxon>Polyporaceae</taxon>
        <taxon>Polyporus</taxon>
    </lineage>
</organism>
<evidence type="ECO:0000256" key="6">
    <source>
        <dbReference type="ARBA" id="ARBA00036832"/>
    </source>
</evidence>
<dbReference type="InterPro" id="IPR032465">
    <property type="entry name" value="ACMSD"/>
</dbReference>
<dbReference type="GO" id="GO:0047596">
    <property type="term" value="F:6-methylsalicylate decarboxylase activity"/>
    <property type="evidence" value="ECO:0007669"/>
    <property type="project" value="UniProtKB-EC"/>
</dbReference>
<dbReference type="EC" id="4.1.1.52" evidence="7"/>
<evidence type="ECO:0000256" key="4">
    <source>
        <dbReference type="ARBA" id="ARBA00022833"/>
    </source>
</evidence>
<keyword evidence="3 8" id="KW-0210">Decarboxylase</keyword>
<dbReference type="InterPro" id="IPR006680">
    <property type="entry name" value="Amidohydro-rel"/>
</dbReference>
<evidence type="ECO:0000313" key="10">
    <source>
        <dbReference type="EMBL" id="TFK91504.1"/>
    </source>
</evidence>
<dbReference type="GO" id="GO:0016787">
    <property type="term" value="F:hydrolase activity"/>
    <property type="evidence" value="ECO:0007669"/>
    <property type="project" value="UniProtKB-KW"/>
</dbReference>
<dbReference type="STRING" id="1314778.A0A5C3PP09"/>
<proteinExistence type="inferred from homology"/>
<evidence type="ECO:0000313" key="11">
    <source>
        <dbReference type="Proteomes" id="UP000308197"/>
    </source>
</evidence>
<evidence type="ECO:0000256" key="3">
    <source>
        <dbReference type="ARBA" id="ARBA00022793"/>
    </source>
</evidence>